<name>A0A2T8HJI0_9SPHI</name>
<dbReference type="PANTHER" id="PTHR32309:SF31">
    <property type="entry name" value="CAPSULAR EXOPOLYSACCHARIDE FAMILY"/>
    <property type="match status" value="1"/>
</dbReference>
<sequence>MVNKNTDEVSLRKLISSIAVWYRYLLSKWYIFLGAALLGGGVGYIYAKSIDPSYTATTTFVLETNDGGGLSQYAGMAAMMGLNIGGSGSGGGIFQGNNIQALYKSRAMLEKALLSKTYSDSSELLIERFITFSEMREQWRKKRKEQLLALDFNVDRSALTVSTLRLRDSVLGSVTDAINSKMLTVGTENKKSTIYKVDVSSPDEIFSKTFNEALVGHVNEFYIQTKTIKSLKTIDILQEKVDSVRAIMTGSINRAANVIDATPNINPTRQARQRIVPSQQAQFSTETNKAILGQLVQNLELSKMNQLQEQPLIQVVDEPIYPLEKSRLGKAKAITIGGFISLFLALGALVCTRLFHLVMEEENL</sequence>
<feature type="transmembrane region" description="Helical" evidence="1">
    <location>
        <begin position="29"/>
        <end position="47"/>
    </location>
</feature>
<comment type="caution">
    <text evidence="2">The sequence shown here is derived from an EMBL/GenBank/DDBJ whole genome shotgun (WGS) entry which is preliminary data.</text>
</comment>
<proteinExistence type="predicted"/>
<dbReference type="EMBL" id="QDKG01000002">
    <property type="protein sequence ID" value="PVH25616.1"/>
    <property type="molecule type" value="Genomic_DNA"/>
</dbReference>
<keyword evidence="1" id="KW-0472">Membrane</keyword>
<protein>
    <submittedName>
        <fullName evidence="2">Lipopolysaccharide biosynthesis protein</fullName>
    </submittedName>
</protein>
<evidence type="ECO:0000256" key="1">
    <source>
        <dbReference type="SAM" id="Phobius"/>
    </source>
</evidence>
<dbReference type="InterPro" id="IPR050445">
    <property type="entry name" value="Bact_polysacc_biosynth/exp"/>
</dbReference>
<evidence type="ECO:0000313" key="3">
    <source>
        <dbReference type="Proteomes" id="UP000245627"/>
    </source>
</evidence>
<dbReference type="Proteomes" id="UP000245627">
    <property type="component" value="Unassembled WGS sequence"/>
</dbReference>
<keyword evidence="1" id="KW-0812">Transmembrane</keyword>
<keyword evidence="1" id="KW-1133">Transmembrane helix</keyword>
<dbReference type="OrthoDB" id="745212at2"/>
<organism evidence="2 3">
    <name type="scientific">Sphingobacterium corticibacter</name>
    <dbReference type="NCBI Taxonomy" id="2171749"/>
    <lineage>
        <taxon>Bacteria</taxon>
        <taxon>Pseudomonadati</taxon>
        <taxon>Bacteroidota</taxon>
        <taxon>Sphingobacteriia</taxon>
        <taxon>Sphingobacteriales</taxon>
        <taxon>Sphingobacteriaceae</taxon>
        <taxon>Sphingobacterium</taxon>
    </lineage>
</organism>
<keyword evidence="3" id="KW-1185">Reference proteome</keyword>
<reference evidence="2 3" key="1">
    <citation type="submission" date="2018-04" db="EMBL/GenBank/DDBJ databases">
        <title>Sphingobacterium cortibacter sp. nov.</title>
        <authorList>
            <person name="Li Y."/>
        </authorList>
    </citation>
    <scope>NUCLEOTIDE SEQUENCE [LARGE SCALE GENOMIC DNA]</scope>
    <source>
        <strain evidence="2 3">2c-3</strain>
    </source>
</reference>
<gene>
    <name evidence="2" type="ORF">DC487_06645</name>
</gene>
<feature type="transmembrane region" description="Helical" evidence="1">
    <location>
        <begin position="333"/>
        <end position="355"/>
    </location>
</feature>
<dbReference type="RefSeq" id="WP_116775189.1">
    <property type="nucleotide sequence ID" value="NZ_QDKG01000002.1"/>
</dbReference>
<dbReference type="PANTHER" id="PTHR32309">
    <property type="entry name" value="TYROSINE-PROTEIN KINASE"/>
    <property type="match status" value="1"/>
</dbReference>
<accession>A0A2T8HJI0</accession>
<evidence type="ECO:0000313" key="2">
    <source>
        <dbReference type="EMBL" id="PVH25616.1"/>
    </source>
</evidence>
<dbReference type="AlphaFoldDB" id="A0A2T8HJI0"/>